<feature type="region of interest" description="Disordered" evidence="5">
    <location>
        <begin position="634"/>
        <end position="670"/>
    </location>
</feature>
<dbReference type="InterPro" id="IPR001876">
    <property type="entry name" value="Znf_RanBP2"/>
</dbReference>
<gene>
    <name evidence="7" type="ORF">ACHAXA_007503</name>
</gene>
<keyword evidence="3" id="KW-0862">Zinc</keyword>
<feature type="compositionally biased region" description="Polar residues" evidence="5">
    <location>
        <begin position="120"/>
        <end position="130"/>
    </location>
</feature>
<evidence type="ECO:0000256" key="1">
    <source>
        <dbReference type="ARBA" id="ARBA00022723"/>
    </source>
</evidence>
<feature type="region of interest" description="Disordered" evidence="5">
    <location>
        <begin position="115"/>
        <end position="144"/>
    </location>
</feature>
<evidence type="ECO:0000256" key="3">
    <source>
        <dbReference type="ARBA" id="ARBA00022833"/>
    </source>
</evidence>
<feature type="compositionally biased region" description="Basic residues" evidence="5">
    <location>
        <begin position="1408"/>
        <end position="1423"/>
    </location>
</feature>
<evidence type="ECO:0000313" key="8">
    <source>
        <dbReference type="Proteomes" id="UP001530377"/>
    </source>
</evidence>
<feature type="region of interest" description="Disordered" evidence="5">
    <location>
        <begin position="851"/>
        <end position="888"/>
    </location>
</feature>
<feature type="compositionally biased region" description="Low complexity" evidence="5">
    <location>
        <begin position="238"/>
        <end position="247"/>
    </location>
</feature>
<feature type="region of interest" description="Disordered" evidence="5">
    <location>
        <begin position="160"/>
        <end position="254"/>
    </location>
</feature>
<feature type="compositionally biased region" description="Polar residues" evidence="5">
    <location>
        <begin position="1328"/>
        <end position="1342"/>
    </location>
</feature>
<protein>
    <recommendedName>
        <fullName evidence="6">RanBP2-type domain-containing protein</fullName>
    </recommendedName>
</protein>
<organism evidence="7 8">
    <name type="scientific">Cyclostephanos tholiformis</name>
    <dbReference type="NCBI Taxonomy" id="382380"/>
    <lineage>
        <taxon>Eukaryota</taxon>
        <taxon>Sar</taxon>
        <taxon>Stramenopiles</taxon>
        <taxon>Ochrophyta</taxon>
        <taxon>Bacillariophyta</taxon>
        <taxon>Coscinodiscophyceae</taxon>
        <taxon>Thalassiosirophycidae</taxon>
        <taxon>Stephanodiscales</taxon>
        <taxon>Stephanodiscaceae</taxon>
        <taxon>Cyclostephanos</taxon>
    </lineage>
</organism>
<feature type="compositionally biased region" description="Polar residues" evidence="5">
    <location>
        <begin position="337"/>
        <end position="347"/>
    </location>
</feature>
<comment type="caution">
    <text evidence="7">The sequence shown here is derived from an EMBL/GenBank/DDBJ whole genome shotgun (WGS) entry which is preliminary data.</text>
</comment>
<reference evidence="7 8" key="1">
    <citation type="submission" date="2024-10" db="EMBL/GenBank/DDBJ databases">
        <title>Updated reference genomes for cyclostephanoid diatoms.</title>
        <authorList>
            <person name="Roberts W.R."/>
            <person name="Alverson A.J."/>
        </authorList>
    </citation>
    <scope>NUCLEOTIDE SEQUENCE [LARGE SCALE GENOMIC DNA]</scope>
    <source>
        <strain evidence="7 8">AJA228-03</strain>
    </source>
</reference>
<accession>A0ABD3RD89</accession>
<feature type="compositionally biased region" description="Polar residues" evidence="5">
    <location>
        <begin position="186"/>
        <end position="196"/>
    </location>
</feature>
<evidence type="ECO:0000256" key="4">
    <source>
        <dbReference type="PROSITE-ProRule" id="PRU00322"/>
    </source>
</evidence>
<feature type="region of interest" description="Disordered" evidence="5">
    <location>
        <begin position="1201"/>
        <end position="1247"/>
    </location>
</feature>
<feature type="region of interest" description="Disordered" evidence="5">
    <location>
        <begin position="24"/>
        <end position="99"/>
    </location>
</feature>
<evidence type="ECO:0000313" key="7">
    <source>
        <dbReference type="EMBL" id="KAL3810848.1"/>
    </source>
</evidence>
<dbReference type="Proteomes" id="UP001530377">
    <property type="component" value="Unassembled WGS sequence"/>
</dbReference>
<feature type="non-terminal residue" evidence="7">
    <location>
        <position position="1"/>
    </location>
</feature>
<dbReference type="PROSITE" id="PS50199">
    <property type="entry name" value="ZF_RANBP2_2"/>
    <property type="match status" value="1"/>
</dbReference>
<evidence type="ECO:0000256" key="2">
    <source>
        <dbReference type="ARBA" id="ARBA00022771"/>
    </source>
</evidence>
<feature type="region of interest" description="Disordered" evidence="5">
    <location>
        <begin position="1328"/>
        <end position="1349"/>
    </location>
</feature>
<dbReference type="PROSITE" id="PS01358">
    <property type="entry name" value="ZF_RANBP2_1"/>
    <property type="match status" value="1"/>
</dbReference>
<feature type="compositionally biased region" description="Low complexity" evidence="5">
    <location>
        <begin position="46"/>
        <end position="70"/>
    </location>
</feature>
<keyword evidence="2 4" id="KW-0863">Zinc-finger</keyword>
<feature type="domain" description="RanBP2-type" evidence="6">
    <location>
        <begin position="787"/>
        <end position="816"/>
    </location>
</feature>
<keyword evidence="8" id="KW-1185">Reference proteome</keyword>
<feature type="region of interest" description="Disordered" evidence="5">
    <location>
        <begin position="1147"/>
        <end position="1186"/>
    </location>
</feature>
<feature type="compositionally biased region" description="Low complexity" evidence="5">
    <location>
        <begin position="348"/>
        <end position="361"/>
    </location>
</feature>
<name>A0ABD3RD89_9STRA</name>
<dbReference type="Gene3D" id="4.10.1060.10">
    <property type="entry name" value="Zinc finger, RanBP2-type"/>
    <property type="match status" value="1"/>
</dbReference>
<feature type="region of interest" description="Disordered" evidence="5">
    <location>
        <begin position="1382"/>
        <end position="1423"/>
    </location>
</feature>
<sequence length="1423" mass="143237">ITLVSSVSLRLERAYHLIIIMNDNHSSSPSAPSTGGDVADGSAFHTPDTTASPDTSTAPFLSSSAAASSGGKRRSASSSPDYDFDDGGGGGNATTTGGTVTGYIGRLVSSITPWKRSRTSLDQMSRSAIRSANHRDGGDDEGCVGGSGVKLSKLNLEVKFDDGGRGVGDDGGSRSGGGSGGILKKPSSSWARQQQDGGLDREQPSPEQAPQQRLAIARSSNDGGDNGLREEGGEEGGESSPSSSSPPTKKRVQQRRLLPSNLSHAGSTPGLARTTVGAGGGMALSTCYNAGGMAGGAGLFGATYATNAVRGLNVPIAALGASGGGLGGSKRINAGNLSRSNFSGSGPTLSRRSAATTRPRAVSYRRRPINARTYKPMTRLLTAAYNPPPDNNGVGVGQKANRMMVTDAIVEQILAENRNKSLLLASNGNTELGLFGGGVVASTTERQLASSFQEEKALVRALPTAAMPRVRMNRILGTNQTGGGRGVQQQQQQQQSPAISMFTSLTTTEVIANEVTPAVQAGSTSPNRNSAAAASAKWIPTFVVGKASTSTANAPVQKRVVSFSQPLAEDDADMKEASIDAAATAADESLKVPYEVATLMPRSTTDGRQLTPCKCDISVEEGERIEKMLRSNEFKQKAASDSQGYDDPNVITPRKAGKKATTRGTPHPIKKTAVMSTPALLEKAESQANAMTANTNTGTTSVGGAASASHGGAPFTFMSGGAAASSVVSTPLAYKFDAKRVIAIPSVKPPAHSAALSSSLSSETAAVVGAIAQPAAISGWGDIFKRTPGEWKCETCTCPNPKEAAKCLSCETAKACGAAVNGVSVTDVGSRPVVKTSVSVIGPGGFSFGGAQSSSTGLTETGPKSLVVTGDGATPAKAKRDRDDGSDNLNAGIGVGGFLFRAAASSSHTPSSISRGTDFVGSEFSYNRPTATPANTPAKLKVTNETSNKSAVSLEGSGAALAASESESKASSLVGFSLGESASAPVPSTKISTSVGFSFGASVLGDKKKEDPVTAGGSTTGGFSFGAREVGEKKVNGASEPGFSFSVPPPAVIETTAAQEPLWKKTIFSFGAAAGSTSSLPISEGNGVEASKTSAFSFGEGGSKSSASMTVPKEQNAVSSNMPLLAFGNTSSLPKPTGAVQALAFGESKTTAEPKPSDKPGFAFGGQTAGPSTPAAPFAFGGGSTLAPAAEKKNEATITTSNTGFTFGATPAPSSKPNNGTIAKSPATFSFETSTPHAPSTSGGAKFSYETGATTLFTPAPSANPPPSSASGFMFGAGATPAAFGSTPSEFGNSSKPTVATPAPATTTTTFAFGAGLTPAAPSAGFGTTPSFGFRSNPQPSASPLPGIAGTFGSFGNSVSAPNPTLGFMGGNPPFATAPSFMGAATTPSTSTGGGFSIGTGGTAKKTPGGRRIVKAKRPPSAR</sequence>
<proteinExistence type="predicted"/>
<evidence type="ECO:0000259" key="6">
    <source>
        <dbReference type="PROSITE" id="PS50199"/>
    </source>
</evidence>
<feature type="compositionally biased region" description="Gly residues" evidence="5">
    <location>
        <begin position="1392"/>
        <end position="1402"/>
    </location>
</feature>
<dbReference type="GO" id="GO:0008270">
    <property type="term" value="F:zinc ion binding"/>
    <property type="evidence" value="ECO:0007669"/>
    <property type="project" value="UniProtKB-KW"/>
</dbReference>
<feature type="region of interest" description="Disordered" evidence="5">
    <location>
        <begin position="337"/>
        <end position="361"/>
    </location>
</feature>
<feature type="compositionally biased region" description="Polar residues" evidence="5">
    <location>
        <begin position="24"/>
        <end position="33"/>
    </location>
</feature>
<feature type="compositionally biased region" description="Polar residues" evidence="5">
    <location>
        <begin position="1212"/>
        <end position="1243"/>
    </location>
</feature>
<feature type="compositionally biased region" description="Basic and acidic residues" evidence="5">
    <location>
        <begin position="160"/>
        <end position="172"/>
    </location>
</feature>
<keyword evidence="1" id="KW-0479">Metal-binding</keyword>
<evidence type="ECO:0000256" key="5">
    <source>
        <dbReference type="SAM" id="MobiDB-lite"/>
    </source>
</evidence>
<dbReference type="EMBL" id="JALLPB020000297">
    <property type="protein sequence ID" value="KAL3810848.1"/>
    <property type="molecule type" value="Genomic_DNA"/>
</dbReference>